<dbReference type="CDD" id="cd00739">
    <property type="entry name" value="DHPS"/>
    <property type="match status" value="1"/>
</dbReference>
<evidence type="ECO:0000256" key="12">
    <source>
        <dbReference type="RuleBase" id="RU361205"/>
    </source>
</evidence>
<proteinExistence type="inferred from homology"/>
<dbReference type="InterPro" id="IPR006390">
    <property type="entry name" value="DHP_synth_dom"/>
</dbReference>
<comment type="caution">
    <text evidence="14">The sequence shown here is derived from an EMBL/GenBank/DDBJ whole genome shotgun (WGS) entry which is preliminary data.</text>
</comment>
<dbReference type="InterPro" id="IPR011005">
    <property type="entry name" value="Dihydropteroate_synth-like_sf"/>
</dbReference>
<dbReference type="PROSITE" id="PS00793">
    <property type="entry name" value="DHPS_2"/>
    <property type="match status" value="1"/>
</dbReference>
<dbReference type="GO" id="GO:0004156">
    <property type="term" value="F:dihydropteroate synthase activity"/>
    <property type="evidence" value="ECO:0007669"/>
    <property type="project" value="UniProtKB-EC"/>
</dbReference>
<comment type="catalytic activity">
    <reaction evidence="1">
        <text>(7,8-dihydropterin-6-yl)methyl diphosphate + 4-aminobenzoate = 7,8-dihydropteroate + diphosphate</text>
        <dbReference type="Rhea" id="RHEA:19949"/>
        <dbReference type="ChEBI" id="CHEBI:17836"/>
        <dbReference type="ChEBI" id="CHEBI:17839"/>
        <dbReference type="ChEBI" id="CHEBI:33019"/>
        <dbReference type="ChEBI" id="CHEBI:72950"/>
        <dbReference type="EC" id="2.5.1.15"/>
    </reaction>
</comment>
<evidence type="ECO:0000259" key="13">
    <source>
        <dbReference type="PROSITE" id="PS50972"/>
    </source>
</evidence>
<accession>A0A538UCU2</accession>
<dbReference type="InterPro" id="IPR000489">
    <property type="entry name" value="Pterin-binding_dom"/>
</dbReference>
<evidence type="ECO:0000256" key="5">
    <source>
        <dbReference type="ARBA" id="ARBA00012458"/>
    </source>
</evidence>
<dbReference type="PANTHER" id="PTHR20941">
    <property type="entry name" value="FOLATE SYNTHESIS PROTEINS"/>
    <property type="match status" value="1"/>
</dbReference>
<dbReference type="GO" id="GO:0046654">
    <property type="term" value="P:tetrahydrofolate biosynthetic process"/>
    <property type="evidence" value="ECO:0007669"/>
    <property type="project" value="UniProtKB-UniPathway"/>
</dbReference>
<keyword evidence="9 12" id="KW-0460">Magnesium</keyword>
<dbReference type="InterPro" id="IPR045031">
    <property type="entry name" value="DHP_synth-like"/>
</dbReference>
<dbReference type="PANTHER" id="PTHR20941:SF1">
    <property type="entry name" value="FOLIC ACID SYNTHESIS PROTEIN FOL1"/>
    <property type="match status" value="1"/>
</dbReference>
<evidence type="ECO:0000256" key="9">
    <source>
        <dbReference type="ARBA" id="ARBA00022842"/>
    </source>
</evidence>
<evidence type="ECO:0000256" key="3">
    <source>
        <dbReference type="ARBA" id="ARBA00004763"/>
    </source>
</evidence>
<evidence type="ECO:0000256" key="7">
    <source>
        <dbReference type="ARBA" id="ARBA00022679"/>
    </source>
</evidence>
<dbReference type="Gene3D" id="3.20.20.20">
    <property type="entry name" value="Dihydropteroate synthase-like"/>
    <property type="match status" value="1"/>
</dbReference>
<dbReference type="NCBIfam" id="TIGR01496">
    <property type="entry name" value="DHPS"/>
    <property type="match status" value="1"/>
</dbReference>
<feature type="domain" description="Pterin-binding" evidence="13">
    <location>
        <begin position="16"/>
        <end position="268"/>
    </location>
</feature>
<protein>
    <recommendedName>
        <fullName evidence="6 12">Dihydropteroate synthase</fullName>
        <shortName evidence="12">DHPS</shortName>
        <ecNumber evidence="5 12">2.5.1.15</ecNumber>
    </recommendedName>
    <alternativeName>
        <fullName evidence="11 12">Dihydropteroate pyrophosphorylase</fullName>
    </alternativeName>
</protein>
<evidence type="ECO:0000313" key="15">
    <source>
        <dbReference type="Proteomes" id="UP000319771"/>
    </source>
</evidence>
<dbReference type="GO" id="GO:0046656">
    <property type="term" value="P:folic acid biosynthetic process"/>
    <property type="evidence" value="ECO:0007669"/>
    <property type="project" value="UniProtKB-KW"/>
</dbReference>
<dbReference type="GO" id="GO:0005829">
    <property type="term" value="C:cytosol"/>
    <property type="evidence" value="ECO:0007669"/>
    <property type="project" value="TreeGrafter"/>
</dbReference>
<comment type="pathway">
    <text evidence="3 12">Cofactor biosynthesis; tetrahydrofolate biosynthesis; 7,8-dihydrofolate from 2-amino-4-hydroxy-6-hydroxymethyl-7,8-dihydropteridine diphosphate and 4-aminobenzoate: step 1/2.</text>
</comment>
<keyword evidence="7 12" id="KW-0808">Transferase</keyword>
<dbReference type="Pfam" id="PF00809">
    <property type="entry name" value="Pterin_bind"/>
    <property type="match status" value="1"/>
</dbReference>
<comment type="similarity">
    <text evidence="4 12">Belongs to the DHPS family.</text>
</comment>
<evidence type="ECO:0000256" key="2">
    <source>
        <dbReference type="ARBA" id="ARBA00001946"/>
    </source>
</evidence>
<dbReference type="GO" id="GO:0046872">
    <property type="term" value="F:metal ion binding"/>
    <property type="evidence" value="ECO:0007669"/>
    <property type="project" value="UniProtKB-KW"/>
</dbReference>
<keyword evidence="10 12" id="KW-0289">Folate biosynthesis</keyword>
<dbReference type="FunFam" id="3.20.20.20:FF:000006">
    <property type="entry name" value="Dihydropteroate synthase"/>
    <property type="match status" value="1"/>
</dbReference>
<dbReference type="Proteomes" id="UP000319771">
    <property type="component" value="Unassembled WGS sequence"/>
</dbReference>
<keyword evidence="8 12" id="KW-0479">Metal-binding</keyword>
<evidence type="ECO:0000256" key="10">
    <source>
        <dbReference type="ARBA" id="ARBA00022909"/>
    </source>
</evidence>
<comment type="function">
    <text evidence="12">Catalyzes the condensation of para-aminobenzoate (pABA) with 6-hydroxymethyl-7,8-dihydropterin diphosphate (DHPt-PP) to form 7,8-dihydropteroate (H2Pte), the immediate precursor of folate derivatives.</text>
</comment>
<dbReference type="AlphaFoldDB" id="A0A538UCU2"/>
<reference evidence="14 15" key="1">
    <citation type="journal article" date="2019" name="Nat. Microbiol.">
        <title>Mediterranean grassland soil C-N compound turnover is dependent on rainfall and depth, and is mediated by genomically divergent microorganisms.</title>
        <authorList>
            <person name="Diamond S."/>
            <person name="Andeer P.F."/>
            <person name="Li Z."/>
            <person name="Crits-Christoph A."/>
            <person name="Burstein D."/>
            <person name="Anantharaman K."/>
            <person name="Lane K.R."/>
            <person name="Thomas B.C."/>
            <person name="Pan C."/>
            <person name="Northen T.R."/>
            <person name="Banfield J.F."/>
        </authorList>
    </citation>
    <scope>NUCLEOTIDE SEQUENCE [LARGE SCALE GENOMIC DNA]</scope>
    <source>
        <strain evidence="14">WS_11</strain>
    </source>
</reference>
<evidence type="ECO:0000256" key="8">
    <source>
        <dbReference type="ARBA" id="ARBA00022723"/>
    </source>
</evidence>
<evidence type="ECO:0000256" key="6">
    <source>
        <dbReference type="ARBA" id="ARBA00016919"/>
    </source>
</evidence>
<dbReference type="EMBL" id="VBPB01000048">
    <property type="protein sequence ID" value="TMQ73716.1"/>
    <property type="molecule type" value="Genomic_DNA"/>
</dbReference>
<evidence type="ECO:0000313" key="14">
    <source>
        <dbReference type="EMBL" id="TMQ73716.1"/>
    </source>
</evidence>
<name>A0A538UCU2_UNCEI</name>
<evidence type="ECO:0000256" key="1">
    <source>
        <dbReference type="ARBA" id="ARBA00000012"/>
    </source>
</evidence>
<dbReference type="PROSITE" id="PS50972">
    <property type="entry name" value="PTERIN_BINDING"/>
    <property type="match status" value="1"/>
</dbReference>
<evidence type="ECO:0000256" key="11">
    <source>
        <dbReference type="ARBA" id="ARBA00030193"/>
    </source>
</evidence>
<dbReference type="PROSITE" id="PS00792">
    <property type="entry name" value="DHPS_1"/>
    <property type="match status" value="1"/>
</dbReference>
<comment type="cofactor">
    <cofactor evidence="2 12">
        <name>Mg(2+)</name>
        <dbReference type="ChEBI" id="CHEBI:18420"/>
    </cofactor>
</comment>
<dbReference type="EC" id="2.5.1.15" evidence="5 12"/>
<organism evidence="14 15">
    <name type="scientific">Eiseniibacteriota bacterium</name>
    <dbReference type="NCBI Taxonomy" id="2212470"/>
    <lineage>
        <taxon>Bacteria</taxon>
        <taxon>Candidatus Eiseniibacteriota</taxon>
    </lineage>
</organism>
<dbReference type="SUPFAM" id="SSF51717">
    <property type="entry name" value="Dihydropteroate synthetase-like"/>
    <property type="match status" value="1"/>
</dbReference>
<evidence type="ECO:0000256" key="4">
    <source>
        <dbReference type="ARBA" id="ARBA00009503"/>
    </source>
</evidence>
<sequence>MLWRCRDRVFDLTGRTLVMGIVNITPDSFSDGGRFFAPEAALAHARRLVAEGADLLDLGAESTRPGSQPVPDDEQWRRLAPVLAGLAGETPACLSVDTASAAVAERALAAGAQIVNDVTALGDPGMAGLVAGRGAGLVLMHMRGTPADMQHDPRYQDAASEVAARLAERLEAARAAGIADERVALDPGIGFGKAVRHSLELVARLEALAALGRPVLIGVSRKSFIGQVLDLPVGERLEGSLAATAVAVFNGARIVRTHAVAATVRAVRVAEALRGARDHGDRVKSPSP</sequence>
<gene>
    <name evidence="14" type="primary">folP</name>
    <name evidence="14" type="ORF">E6K81_03315</name>
</gene>
<dbReference type="UniPathway" id="UPA00077">
    <property type="reaction ID" value="UER00156"/>
</dbReference>